<keyword evidence="1" id="KW-0813">Transport</keyword>
<feature type="domain" description="PTS EIIB type-3" evidence="8">
    <location>
        <begin position="1"/>
        <end position="109"/>
    </location>
</feature>
<dbReference type="PROSITE" id="PS51100">
    <property type="entry name" value="PTS_EIIB_TYPE_3"/>
    <property type="match status" value="1"/>
</dbReference>
<dbReference type="InterPro" id="IPR051819">
    <property type="entry name" value="PTS_sugar-specific_EIIB"/>
</dbReference>
<comment type="caution">
    <text evidence="9">The sequence shown here is derived from an EMBL/GenBank/DDBJ whole genome shotgun (WGS) entry which is preliminary data.</text>
</comment>
<dbReference type="AlphaFoldDB" id="A0AAE4I3H9"/>
<evidence type="ECO:0000313" key="9">
    <source>
        <dbReference type="EMBL" id="MDT2737487.1"/>
    </source>
</evidence>
<evidence type="ECO:0000256" key="3">
    <source>
        <dbReference type="ARBA" id="ARBA00022597"/>
    </source>
</evidence>
<keyword evidence="5" id="KW-0598">Phosphotransferase system</keyword>
<proteinExistence type="predicted"/>
<keyword evidence="3 9" id="KW-0762">Sugar transport</keyword>
<dbReference type="RefSeq" id="WP_311797185.1">
    <property type="nucleotide sequence ID" value="NZ_JARQAI010000015.1"/>
</dbReference>
<keyword evidence="4" id="KW-0808">Transferase</keyword>
<dbReference type="PANTHER" id="PTHR34581">
    <property type="entry name" value="PTS SYSTEM N,N'-DIACETYLCHITOBIOSE-SPECIFIC EIIB COMPONENT"/>
    <property type="match status" value="1"/>
</dbReference>
<evidence type="ECO:0000256" key="1">
    <source>
        <dbReference type="ARBA" id="ARBA00022448"/>
    </source>
</evidence>
<protein>
    <submittedName>
        <fullName evidence="9">PTS sugar transporter subunit IIB</fullName>
    </submittedName>
</protein>
<evidence type="ECO:0000256" key="7">
    <source>
        <dbReference type="PROSITE-ProRule" id="PRU00423"/>
    </source>
</evidence>
<reference evidence="9" key="1">
    <citation type="submission" date="2023-03" db="EMBL/GenBank/DDBJ databases">
        <authorList>
            <person name="Shen W."/>
            <person name="Cai J."/>
        </authorList>
    </citation>
    <scope>NUCLEOTIDE SEQUENCE</scope>
    <source>
        <strain evidence="9">P69-2</strain>
    </source>
</reference>
<dbReference type="GO" id="GO:0016301">
    <property type="term" value="F:kinase activity"/>
    <property type="evidence" value="ECO:0007669"/>
    <property type="project" value="UniProtKB-KW"/>
</dbReference>
<sequence length="113" mass="12592">MKILLCCAGGFSTNMLMQNMRKVVQQSAKLNDDDFDFTAIPADSIESQIDGWDIVLVGPQITHKIDFIKSILEPRDIPYAVIDKDVYGQMDGATVMKLALVTHKKHQLAKQAV</sequence>
<evidence type="ECO:0000256" key="5">
    <source>
        <dbReference type="ARBA" id="ARBA00022683"/>
    </source>
</evidence>
<evidence type="ECO:0000256" key="6">
    <source>
        <dbReference type="ARBA" id="ARBA00022777"/>
    </source>
</evidence>
<evidence type="ECO:0000256" key="2">
    <source>
        <dbReference type="ARBA" id="ARBA00022553"/>
    </source>
</evidence>
<feature type="modified residue" description="Phosphocysteine; by EIIA" evidence="7">
    <location>
        <position position="7"/>
    </location>
</feature>
<dbReference type="GO" id="GO:0009401">
    <property type="term" value="P:phosphoenolpyruvate-dependent sugar phosphotransferase system"/>
    <property type="evidence" value="ECO:0007669"/>
    <property type="project" value="UniProtKB-KW"/>
</dbReference>
<dbReference type="Proteomes" id="UP001180842">
    <property type="component" value="Unassembled WGS sequence"/>
</dbReference>
<keyword evidence="2" id="KW-0597">Phosphoprotein</keyword>
<gene>
    <name evidence="9" type="ORF">P7H00_10135</name>
</gene>
<dbReference type="Pfam" id="PF02302">
    <property type="entry name" value="PTS_IIB"/>
    <property type="match status" value="1"/>
</dbReference>
<dbReference type="InterPro" id="IPR003501">
    <property type="entry name" value="PTS_EIIB_2/3"/>
</dbReference>
<organism evidence="9 10">
    <name type="scientific">Enterococcus pseudoavium</name>
    <dbReference type="NCBI Taxonomy" id="44007"/>
    <lineage>
        <taxon>Bacteria</taxon>
        <taxon>Bacillati</taxon>
        <taxon>Bacillota</taxon>
        <taxon>Bacilli</taxon>
        <taxon>Lactobacillales</taxon>
        <taxon>Enterococcaceae</taxon>
        <taxon>Enterococcus</taxon>
    </lineage>
</organism>
<accession>A0AAE4I3H9</accession>
<dbReference type="GO" id="GO:0008982">
    <property type="term" value="F:protein-N(PI)-phosphohistidine-sugar phosphotransferase activity"/>
    <property type="evidence" value="ECO:0007669"/>
    <property type="project" value="InterPro"/>
</dbReference>
<dbReference type="InterPro" id="IPR013012">
    <property type="entry name" value="PTS_EIIB_3"/>
</dbReference>
<dbReference type="InterPro" id="IPR036095">
    <property type="entry name" value="PTS_EIIB-like_sf"/>
</dbReference>
<dbReference type="CDD" id="cd05564">
    <property type="entry name" value="PTS_IIB_chitobiose_lichenan"/>
    <property type="match status" value="1"/>
</dbReference>
<keyword evidence="6" id="KW-0418">Kinase</keyword>
<name>A0AAE4I3H9_9ENTE</name>
<evidence type="ECO:0000313" key="10">
    <source>
        <dbReference type="Proteomes" id="UP001180842"/>
    </source>
</evidence>
<dbReference type="PANTHER" id="PTHR34581:SF2">
    <property type="entry name" value="PTS SYSTEM N,N'-DIACETYLCHITOBIOSE-SPECIFIC EIIB COMPONENT"/>
    <property type="match status" value="1"/>
</dbReference>
<dbReference type="SUPFAM" id="SSF52794">
    <property type="entry name" value="PTS system IIB component-like"/>
    <property type="match status" value="1"/>
</dbReference>
<evidence type="ECO:0000256" key="4">
    <source>
        <dbReference type="ARBA" id="ARBA00022679"/>
    </source>
</evidence>
<dbReference type="EMBL" id="JARQAI010000015">
    <property type="protein sequence ID" value="MDT2737487.1"/>
    <property type="molecule type" value="Genomic_DNA"/>
</dbReference>
<evidence type="ECO:0000259" key="8">
    <source>
        <dbReference type="PROSITE" id="PS51100"/>
    </source>
</evidence>
<dbReference type="Gene3D" id="3.40.50.2300">
    <property type="match status" value="1"/>
</dbReference>